<feature type="region of interest" description="Disordered" evidence="13">
    <location>
        <begin position="453"/>
        <end position="480"/>
    </location>
</feature>
<dbReference type="PANTHER" id="PTHR31468">
    <property type="entry name" value="1,3-BETA-GLUCANOSYLTRANSFERASE GAS1"/>
    <property type="match status" value="1"/>
</dbReference>
<evidence type="ECO:0000256" key="1">
    <source>
        <dbReference type="ARBA" id="ARBA00004196"/>
    </source>
</evidence>
<organism evidence="14 15">
    <name type="scientific">Lachancea fermentati</name>
    <name type="common">Zygosaccharomyces fermentati</name>
    <dbReference type="NCBI Taxonomy" id="4955"/>
    <lineage>
        <taxon>Eukaryota</taxon>
        <taxon>Fungi</taxon>
        <taxon>Dikarya</taxon>
        <taxon>Ascomycota</taxon>
        <taxon>Saccharomycotina</taxon>
        <taxon>Saccharomycetes</taxon>
        <taxon>Saccharomycetales</taxon>
        <taxon>Saccharomycetaceae</taxon>
        <taxon>Lachancea</taxon>
    </lineage>
</organism>
<evidence type="ECO:0000256" key="10">
    <source>
        <dbReference type="ARBA" id="ARBA00023288"/>
    </source>
</evidence>
<keyword evidence="7 12" id="KW-0472">Membrane</keyword>
<keyword evidence="10 12" id="KW-0449">Lipoprotein</keyword>
<dbReference type="GO" id="GO:0098552">
    <property type="term" value="C:side of membrane"/>
    <property type="evidence" value="ECO:0007669"/>
    <property type="project" value="UniProtKB-KW"/>
</dbReference>
<evidence type="ECO:0000256" key="7">
    <source>
        <dbReference type="ARBA" id="ARBA00023136"/>
    </source>
</evidence>
<evidence type="ECO:0000256" key="5">
    <source>
        <dbReference type="ARBA" id="ARBA00022679"/>
    </source>
</evidence>
<name>A0A1G4MD81_LACFM</name>
<sequence length="506" mass="54814">MRFAILLPLALGPLVQAVLPIHTKGDRFIRPSSPKNEADDNTVFFVEGIDYQPGGSSAYNPDSSSDVLSDSEQCARDAFVFQQLGINTIRVYSLNPDVNHDECMTILNNAGIYVILDVNTGADGENLNRADPSGTYNSNYMTHVFKFIDAFKNYPNVLGFFSGNEVINDDSNYAEIDPQYIRAVQRDMKQYIAKHSNRSIPVGYSAADNSNLNLASIKYLECNSLDGSTISTELDESRSEFFGLNTYQWCSGSTWDSSGYSVLNSTFSNSSIPLIFSEYGCNAKSPRTFEEVPDGLYGGLVNTFSGGLVYEYSQEANKYGLVELDSDGSIKYLEDFENLQSQFRNLTLPNITEANVESVSVVKCDSSAIQDAYSNFGVKNFTLPTQPDSISSLIRYGVNGTNTGKILTSYDAPTTFNYTIENVSGSEISAVLTYADSNTVNELYTSASGSATAASSTTTNKASSQSTTSDGSSSSSTSKSKGLANHNIHLSTGFCGLVMGLLSALL</sequence>
<dbReference type="EC" id="2.4.1.-" evidence="12"/>
<keyword evidence="8" id="KW-1015">Disulfide bond</keyword>
<dbReference type="FunFam" id="3.20.20.80:FF:000032">
    <property type="entry name" value="1,3-beta-glucanosyltransferase"/>
    <property type="match status" value="1"/>
</dbReference>
<evidence type="ECO:0000256" key="9">
    <source>
        <dbReference type="ARBA" id="ARBA00023180"/>
    </source>
</evidence>
<keyword evidence="4 12" id="KW-0336">GPI-anchor</keyword>
<evidence type="ECO:0000313" key="14">
    <source>
        <dbReference type="EMBL" id="SCW01734.1"/>
    </source>
</evidence>
<keyword evidence="15" id="KW-1185">Reference proteome</keyword>
<dbReference type="GO" id="GO:0031505">
    <property type="term" value="P:fungal-type cell wall organization"/>
    <property type="evidence" value="ECO:0007669"/>
    <property type="project" value="TreeGrafter"/>
</dbReference>
<gene>
    <name evidence="14" type="ORF">LAFE_0E06084G</name>
</gene>
<evidence type="ECO:0000256" key="6">
    <source>
        <dbReference type="ARBA" id="ARBA00022729"/>
    </source>
</evidence>
<dbReference type="AlphaFoldDB" id="A0A1G4MD81"/>
<evidence type="ECO:0000256" key="3">
    <source>
        <dbReference type="ARBA" id="ARBA00007528"/>
    </source>
</evidence>
<evidence type="ECO:0000256" key="8">
    <source>
        <dbReference type="ARBA" id="ARBA00023157"/>
    </source>
</evidence>
<dbReference type="OrthoDB" id="421038at2759"/>
<dbReference type="GO" id="GO:0005886">
    <property type="term" value="C:plasma membrane"/>
    <property type="evidence" value="ECO:0007669"/>
    <property type="project" value="UniProtKB-SubCell"/>
</dbReference>
<dbReference type="OMA" id="HDKCMTI"/>
<evidence type="ECO:0000256" key="12">
    <source>
        <dbReference type="RuleBase" id="RU361209"/>
    </source>
</evidence>
<reference evidence="15" key="1">
    <citation type="submission" date="2016-03" db="EMBL/GenBank/DDBJ databases">
        <authorList>
            <person name="Devillers H."/>
        </authorList>
    </citation>
    <scope>NUCLEOTIDE SEQUENCE [LARGE SCALE GENOMIC DNA]</scope>
</reference>
<dbReference type="GO" id="GO:0071970">
    <property type="term" value="P:fungal-type cell wall (1-&gt;3)-beta-D-glucan biosynthetic process"/>
    <property type="evidence" value="ECO:0007669"/>
    <property type="project" value="TreeGrafter"/>
</dbReference>
<keyword evidence="11" id="KW-0961">Cell wall biogenesis/degradation</keyword>
<evidence type="ECO:0000256" key="2">
    <source>
        <dbReference type="ARBA" id="ARBA00004589"/>
    </source>
</evidence>
<dbReference type="InterPro" id="IPR017853">
    <property type="entry name" value="GH"/>
</dbReference>
<keyword evidence="9" id="KW-0325">Glycoprotein</keyword>
<dbReference type="GO" id="GO:0016740">
    <property type="term" value="F:transferase activity"/>
    <property type="evidence" value="ECO:0007669"/>
    <property type="project" value="UniProtKB-KW"/>
</dbReference>
<evidence type="ECO:0000256" key="4">
    <source>
        <dbReference type="ARBA" id="ARBA00022622"/>
    </source>
</evidence>
<keyword evidence="6 12" id="KW-0732">Signal</keyword>
<feature type="signal peptide" evidence="12">
    <location>
        <begin position="1"/>
        <end position="17"/>
    </location>
</feature>
<dbReference type="Proteomes" id="UP000190831">
    <property type="component" value="Chromosome E"/>
</dbReference>
<comment type="function">
    <text evidence="12">Splits internally a 1,3-beta-glucan molecule and transfers the newly generated reducing end (the donor) to the non-reducing end of another 1,3-beta-glucan molecule (the acceptor) forming a 1,3-beta linkage, resulting in the elongation of 1,3-beta-glucan chains in the cell wall.</text>
</comment>
<feature type="chain" id="PRO_5009028969" description="1,3-beta-glucanosyltransferase" evidence="12">
    <location>
        <begin position="18"/>
        <end position="506"/>
    </location>
</feature>
<evidence type="ECO:0000313" key="15">
    <source>
        <dbReference type="Proteomes" id="UP000190831"/>
    </source>
</evidence>
<comment type="similarity">
    <text evidence="3 12">Belongs to the glycosyl hydrolase 72 family.</text>
</comment>
<evidence type="ECO:0000256" key="11">
    <source>
        <dbReference type="ARBA" id="ARBA00023316"/>
    </source>
</evidence>
<dbReference type="SUPFAM" id="SSF51445">
    <property type="entry name" value="(Trans)glycosidases"/>
    <property type="match status" value="1"/>
</dbReference>
<dbReference type="EMBL" id="LT598488">
    <property type="protein sequence ID" value="SCW01734.1"/>
    <property type="molecule type" value="Genomic_DNA"/>
</dbReference>
<protein>
    <recommendedName>
        <fullName evidence="12">1,3-beta-glucanosyltransferase</fullName>
        <ecNumber evidence="12">2.4.1.-</ecNumber>
    </recommendedName>
</protein>
<dbReference type="PANTHER" id="PTHR31468:SF4">
    <property type="entry name" value="1,3-BETA-GLUCANOSYLTRANSFERASE GAS3-RELATED"/>
    <property type="match status" value="1"/>
</dbReference>
<dbReference type="GO" id="GO:0009277">
    <property type="term" value="C:fungal-type cell wall"/>
    <property type="evidence" value="ECO:0007669"/>
    <property type="project" value="UniProtKB-ARBA"/>
</dbReference>
<keyword evidence="5 12" id="KW-0808">Transferase</keyword>
<proteinExistence type="inferred from homology"/>
<dbReference type="Gene3D" id="3.20.20.80">
    <property type="entry name" value="Glycosidases"/>
    <property type="match status" value="1"/>
</dbReference>
<accession>A0A1G4MD81</accession>
<comment type="subcellular location">
    <subcellularLocation>
        <location evidence="1">Cell envelope</location>
    </subcellularLocation>
    <subcellularLocation>
        <location evidence="12">Cell membrane</location>
        <topology evidence="12">Lipid-anchor</topology>
        <topology evidence="12">GPI-anchor</topology>
    </subcellularLocation>
    <subcellularLocation>
        <location evidence="2">Membrane</location>
        <topology evidence="2">Lipid-anchor</topology>
        <topology evidence="2">GPI-anchor</topology>
    </subcellularLocation>
</comment>
<dbReference type="InterPro" id="IPR004886">
    <property type="entry name" value="Glucanosyltransferase"/>
</dbReference>
<dbReference type="Pfam" id="PF03198">
    <property type="entry name" value="Glyco_hydro_72"/>
    <property type="match status" value="1"/>
</dbReference>
<evidence type="ECO:0000256" key="13">
    <source>
        <dbReference type="SAM" id="MobiDB-lite"/>
    </source>
</evidence>